<dbReference type="Gene3D" id="1.10.260.40">
    <property type="entry name" value="lambda repressor-like DNA-binding domains"/>
    <property type="match status" value="1"/>
</dbReference>
<dbReference type="PANTHER" id="PTHR40455">
    <property type="entry name" value="ANTITOXIN HIGA"/>
    <property type="match status" value="1"/>
</dbReference>
<gene>
    <name evidence="3" type="ORF">SAMN03159428_05307</name>
    <name evidence="2" type="ORF">SAMN03159514_04759</name>
</gene>
<evidence type="ECO:0000313" key="3">
    <source>
        <dbReference type="EMBL" id="SFU19102.1"/>
    </source>
</evidence>
<dbReference type="InterPro" id="IPR001387">
    <property type="entry name" value="Cro/C1-type_HTH"/>
</dbReference>
<name>A0AAX2EZ57_9ENTR</name>
<dbReference type="EMBL" id="FPAV01000026">
    <property type="protein sequence ID" value="SFU19102.1"/>
    <property type="molecule type" value="Genomic_DNA"/>
</dbReference>
<feature type="domain" description="HTH cro/C1-type" evidence="1">
    <location>
        <begin position="82"/>
        <end position="135"/>
    </location>
</feature>
<protein>
    <submittedName>
        <fullName evidence="2">HTH-type transcriptional regulator / antitoxin HigA</fullName>
    </submittedName>
</protein>
<dbReference type="SMART" id="SM00530">
    <property type="entry name" value="HTH_XRE"/>
    <property type="match status" value="1"/>
</dbReference>
<dbReference type="SUPFAM" id="SSF47413">
    <property type="entry name" value="lambda repressor-like DNA-binding domains"/>
    <property type="match status" value="1"/>
</dbReference>
<dbReference type="CDD" id="cd00093">
    <property type="entry name" value="HTH_XRE"/>
    <property type="match status" value="1"/>
</dbReference>
<sequence>MIDDAIKAADQLVKQVPFLGNRPSREDYEHALAMVEQLLEQAPDSPLVELLAAKIERYEDNDPELVAFNTRVASLPRGVAALRVLMDQYGLNQSSFGHEIGQRSLVSRILNGERNLTVDHIRALAERFNVSTDVFIEPVSQTAG</sequence>
<dbReference type="PROSITE" id="PS50943">
    <property type="entry name" value="HTH_CROC1"/>
    <property type="match status" value="1"/>
</dbReference>
<dbReference type="GO" id="GO:0001046">
    <property type="term" value="F:core promoter sequence-specific DNA binding"/>
    <property type="evidence" value="ECO:0007669"/>
    <property type="project" value="TreeGrafter"/>
</dbReference>
<dbReference type="Pfam" id="PF01381">
    <property type="entry name" value="HTH_3"/>
    <property type="match status" value="1"/>
</dbReference>
<dbReference type="EMBL" id="FOYJ01000014">
    <property type="protein sequence ID" value="SFR25683.1"/>
    <property type="molecule type" value="Genomic_DNA"/>
</dbReference>
<dbReference type="RefSeq" id="WP_007372402.1">
    <property type="nucleotide sequence ID" value="NZ_CABVLS010000011.1"/>
</dbReference>
<evidence type="ECO:0000259" key="1">
    <source>
        <dbReference type="PROSITE" id="PS50943"/>
    </source>
</evidence>
<organism evidence="2 5">
    <name type="scientific">Kosakonia radicincitans</name>
    <dbReference type="NCBI Taxonomy" id="283686"/>
    <lineage>
        <taxon>Bacteria</taxon>
        <taxon>Pseudomonadati</taxon>
        <taxon>Pseudomonadota</taxon>
        <taxon>Gammaproteobacteria</taxon>
        <taxon>Enterobacterales</taxon>
        <taxon>Enterobacteriaceae</taxon>
        <taxon>Kosakonia</taxon>
    </lineage>
</organism>
<dbReference type="InterPro" id="IPR039060">
    <property type="entry name" value="Antitox_HigA"/>
</dbReference>
<reference evidence="4 5" key="1">
    <citation type="submission" date="2016-10" db="EMBL/GenBank/DDBJ databases">
        <authorList>
            <person name="Varghese N."/>
            <person name="Submissions S."/>
        </authorList>
    </citation>
    <scope>NUCLEOTIDE SEQUENCE [LARGE SCALE GENOMIC DNA]</scope>
    <source>
        <strain evidence="3 4">NFIX06</strain>
        <strain evidence="2 5">NFIX08</strain>
    </source>
</reference>
<dbReference type="AlphaFoldDB" id="A0AAX2EZ57"/>
<evidence type="ECO:0000313" key="4">
    <source>
        <dbReference type="Proteomes" id="UP000198760"/>
    </source>
</evidence>
<dbReference type="InterPro" id="IPR010982">
    <property type="entry name" value="Lambda_DNA-bd_dom_sf"/>
</dbReference>
<evidence type="ECO:0000313" key="5">
    <source>
        <dbReference type="Proteomes" id="UP000199173"/>
    </source>
</evidence>
<proteinExistence type="predicted"/>
<dbReference type="GO" id="GO:0006355">
    <property type="term" value="P:regulation of DNA-templated transcription"/>
    <property type="evidence" value="ECO:0007669"/>
    <property type="project" value="InterPro"/>
</dbReference>
<keyword evidence="4" id="KW-1185">Reference proteome</keyword>
<accession>A0AAX2EZ57</accession>
<evidence type="ECO:0000313" key="2">
    <source>
        <dbReference type="EMBL" id="SFR25683.1"/>
    </source>
</evidence>
<comment type="caution">
    <text evidence="2">The sequence shown here is derived from an EMBL/GenBank/DDBJ whole genome shotgun (WGS) entry which is preliminary data.</text>
</comment>
<dbReference type="Proteomes" id="UP000199173">
    <property type="component" value="Unassembled WGS sequence"/>
</dbReference>
<dbReference type="PANTHER" id="PTHR40455:SF1">
    <property type="entry name" value="ANTITOXIN HIGA"/>
    <property type="match status" value="1"/>
</dbReference>
<dbReference type="Proteomes" id="UP000198760">
    <property type="component" value="Unassembled WGS sequence"/>
</dbReference>